<evidence type="ECO:0000313" key="15">
    <source>
        <dbReference type="EMBL" id="KAH8483780.1"/>
    </source>
</evidence>
<evidence type="ECO:0000256" key="13">
    <source>
        <dbReference type="SAM" id="SignalP"/>
    </source>
</evidence>
<dbReference type="InterPro" id="IPR046959">
    <property type="entry name" value="PRK1-6/SRF4-like"/>
</dbReference>
<keyword evidence="9 12" id="KW-1133">Transmembrane helix</keyword>
<dbReference type="GO" id="GO:0005524">
    <property type="term" value="F:ATP binding"/>
    <property type="evidence" value="ECO:0007669"/>
    <property type="project" value="UniProtKB-KW"/>
</dbReference>
<gene>
    <name evidence="15" type="ORF">H0E87_028262</name>
</gene>
<dbReference type="Gene3D" id="3.80.10.10">
    <property type="entry name" value="Ribonuclease Inhibitor"/>
    <property type="match status" value="1"/>
</dbReference>
<keyword evidence="11" id="KW-0325">Glycoprotein</keyword>
<dbReference type="PROSITE" id="PS50011">
    <property type="entry name" value="PROTEIN_KINASE_DOM"/>
    <property type="match status" value="1"/>
</dbReference>
<evidence type="ECO:0000256" key="6">
    <source>
        <dbReference type="ARBA" id="ARBA00022737"/>
    </source>
</evidence>
<dbReference type="PANTHER" id="PTHR48007">
    <property type="entry name" value="LEUCINE-RICH REPEAT RECEPTOR-LIKE PROTEIN KINASE PXC1"/>
    <property type="match status" value="1"/>
</dbReference>
<protein>
    <recommendedName>
        <fullName evidence="14">Protein kinase domain-containing protein</fullName>
    </recommendedName>
</protein>
<keyword evidence="16" id="KW-1185">Reference proteome</keyword>
<keyword evidence="10 12" id="KW-0472">Membrane</keyword>
<dbReference type="InterPro" id="IPR013210">
    <property type="entry name" value="LRR_N_plant-typ"/>
</dbReference>
<dbReference type="FunFam" id="1.10.510.10:FF:000609">
    <property type="entry name" value="Inactive LRR receptor-like serine/threonine-protein kinase BIR2"/>
    <property type="match status" value="1"/>
</dbReference>
<dbReference type="EMBL" id="JACEGQ020000017">
    <property type="protein sequence ID" value="KAH8483780.1"/>
    <property type="molecule type" value="Genomic_DNA"/>
</dbReference>
<comment type="subcellular location">
    <subcellularLocation>
        <location evidence="1">Membrane</location>
        <topology evidence="1">Single-pass membrane protein</topology>
    </subcellularLocation>
</comment>
<dbReference type="InterPro" id="IPR011009">
    <property type="entry name" value="Kinase-like_dom_sf"/>
</dbReference>
<dbReference type="Pfam" id="PF00560">
    <property type="entry name" value="LRR_1"/>
    <property type="match status" value="3"/>
</dbReference>
<keyword evidence="3" id="KW-0433">Leucine-rich repeat</keyword>
<evidence type="ECO:0000256" key="3">
    <source>
        <dbReference type="ARBA" id="ARBA00022614"/>
    </source>
</evidence>
<feature type="chain" id="PRO_5035751866" description="Protein kinase domain-containing protein" evidence="13">
    <location>
        <begin position="28"/>
        <end position="602"/>
    </location>
</feature>
<evidence type="ECO:0000256" key="8">
    <source>
        <dbReference type="ARBA" id="ARBA00022840"/>
    </source>
</evidence>
<sequence length="602" mass="66423">MKVSSKTCALNIIIVILVALSVINVLGEDDVRCLQGVKNSLDNPEGKLTTWNFANSSVGFICNFVGVSCWNDRENRIINLQLRDMKLSGQVPESLRYCQSLQNLDLSSNSLSGTIPAQICTWVPYLVTLDLSNNDLSGPIPPDLANCTYLNKLILSNNRLSGSIPFEFSGLGRLKQFSVENNDLAGTVPSFFTNLDSARFDGNKGLCGKPLSKCGGLSKKNLAIIIAAGVFGAASSLLLGFGVWWWYHLRYSERKRKGGYGFGRGDDTSWAQRLRSHKLVQVSLFQKPLVKVKLADLIAATNNFSPDNIIISTRTGTTYKAVLPDGSALALKRLTTCKLGEKQFRSEMNRLGQIRHPNLAPLLGFCVVEEEKLLVYKHMSYGTLYSLLHGSGNALDWSTRFRIGLGAARGLAWLHHGYQPPFLYQNMCSNVILVDEDFDARIMDFGLAKMTCSDSNESSYVNGDLGEFGYVAPEYSSTMVASLKGDVYGFGVVLLELVTGQKPLDISNAEEGFKGSLVDWVNHLSSSGRSKDAVDKAICGKGHDEEIYQFLKIACNCVIARPKDRWSMSKTYQSLKTIASEHHVLSELDDEFPLIFGKQDYD</sequence>
<evidence type="ECO:0000256" key="5">
    <source>
        <dbReference type="ARBA" id="ARBA00022729"/>
    </source>
</evidence>
<dbReference type="PRINTS" id="PR00019">
    <property type="entry name" value="LEURICHRPT"/>
</dbReference>
<keyword evidence="6" id="KW-0677">Repeat</keyword>
<feature type="signal peptide" evidence="13">
    <location>
        <begin position="1"/>
        <end position="27"/>
    </location>
</feature>
<evidence type="ECO:0000256" key="10">
    <source>
        <dbReference type="ARBA" id="ARBA00023136"/>
    </source>
</evidence>
<dbReference type="AlphaFoldDB" id="A0A8T2WSP5"/>
<evidence type="ECO:0000256" key="4">
    <source>
        <dbReference type="ARBA" id="ARBA00022692"/>
    </source>
</evidence>
<accession>A0A8T2WSP5</accession>
<dbReference type="Gene3D" id="3.30.200.20">
    <property type="entry name" value="Phosphorylase Kinase, domain 1"/>
    <property type="match status" value="1"/>
</dbReference>
<keyword evidence="2" id="KW-0597">Phosphoprotein</keyword>
<evidence type="ECO:0000256" key="2">
    <source>
        <dbReference type="ARBA" id="ARBA00022553"/>
    </source>
</evidence>
<evidence type="ECO:0000256" key="11">
    <source>
        <dbReference type="ARBA" id="ARBA00023180"/>
    </source>
</evidence>
<keyword evidence="4 12" id="KW-0812">Transmembrane</keyword>
<dbReference type="PANTHER" id="PTHR48007:SF86">
    <property type="entry name" value="(WILD MALAYSIAN BANANA) HYPOTHETICAL PROTEIN"/>
    <property type="match status" value="1"/>
</dbReference>
<reference evidence="15" key="1">
    <citation type="journal article" date="2021" name="J. Hered.">
        <title>Genome Assembly of Salicaceae Populus deltoides (Eastern Cottonwood) I-69 Based on Nanopore Sequencing and Hi-C Technologies.</title>
        <authorList>
            <person name="Bai S."/>
            <person name="Wu H."/>
            <person name="Zhang J."/>
            <person name="Pan Z."/>
            <person name="Zhao W."/>
            <person name="Li Z."/>
            <person name="Tong C."/>
        </authorList>
    </citation>
    <scope>NUCLEOTIDE SEQUENCE</scope>
    <source>
        <tissue evidence="15">Leaf</tissue>
    </source>
</reference>
<dbReference type="GO" id="GO:0016020">
    <property type="term" value="C:membrane"/>
    <property type="evidence" value="ECO:0007669"/>
    <property type="project" value="UniProtKB-SubCell"/>
</dbReference>
<evidence type="ECO:0000256" key="7">
    <source>
        <dbReference type="ARBA" id="ARBA00022741"/>
    </source>
</evidence>
<keyword evidence="7" id="KW-0547">Nucleotide-binding</keyword>
<evidence type="ECO:0000256" key="12">
    <source>
        <dbReference type="SAM" id="Phobius"/>
    </source>
</evidence>
<evidence type="ECO:0000313" key="16">
    <source>
        <dbReference type="Proteomes" id="UP000807159"/>
    </source>
</evidence>
<dbReference type="GO" id="GO:0004672">
    <property type="term" value="F:protein kinase activity"/>
    <property type="evidence" value="ECO:0007669"/>
    <property type="project" value="InterPro"/>
</dbReference>
<feature type="transmembrane region" description="Helical" evidence="12">
    <location>
        <begin position="222"/>
        <end position="247"/>
    </location>
</feature>
<keyword evidence="5 13" id="KW-0732">Signal</keyword>
<dbReference type="InterPro" id="IPR032675">
    <property type="entry name" value="LRR_dom_sf"/>
</dbReference>
<dbReference type="InterPro" id="IPR000719">
    <property type="entry name" value="Prot_kinase_dom"/>
</dbReference>
<dbReference type="SUPFAM" id="SSF56112">
    <property type="entry name" value="Protein kinase-like (PK-like)"/>
    <property type="match status" value="1"/>
</dbReference>
<name>A0A8T2WSP5_POPDE</name>
<dbReference type="Pfam" id="PF07714">
    <property type="entry name" value="PK_Tyr_Ser-Thr"/>
    <property type="match status" value="1"/>
</dbReference>
<dbReference type="Pfam" id="PF08263">
    <property type="entry name" value="LRRNT_2"/>
    <property type="match status" value="1"/>
</dbReference>
<keyword evidence="8" id="KW-0067">ATP-binding</keyword>
<organism evidence="15 16">
    <name type="scientific">Populus deltoides</name>
    <name type="common">Eastern poplar</name>
    <name type="synonym">Eastern cottonwood</name>
    <dbReference type="NCBI Taxonomy" id="3696"/>
    <lineage>
        <taxon>Eukaryota</taxon>
        <taxon>Viridiplantae</taxon>
        <taxon>Streptophyta</taxon>
        <taxon>Embryophyta</taxon>
        <taxon>Tracheophyta</taxon>
        <taxon>Spermatophyta</taxon>
        <taxon>Magnoliopsida</taxon>
        <taxon>eudicotyledons</taxon>
        <taxon>Gunneridae</taxon>
        <taxon>Pentapetalae</taxon>
        <taxon>rosids</taxon>
        <taxon>fabids</taxon>
        <taxon>Malpighiales</taxon>
        <taxon>Salicaceae</taxon>
        <taxon>Saliceae</taxon>
        <taxon>Populus</taxon>
    </lineage>
</organism>
<dbReference type="SUPFAM" id="SSF52058">
    <property type="entry name" value="L domain-like"/>
    <property type="match status" value="1"/>
</dbReference>
<proteinExistence type="predicted"/>
<evidence type="ECO:0000256" key="9">
    <source>
        <dbReference type="ARBA" id="ARBA00022989"/>
    </source>
</evidence>
<dbReference type="InterPro" id="IPR001611">
    <property type="entry name" value="Leu-rich_rpt"/>
</dbReference>
<dbReference type="Proteomes" id="UP000807159">
    <property type="component" value="Chromosome 17"/>
</dbReference>
<dbReference type="FunFam" id="3.80.10.10:FF:000415">
    <property type="entry name" value="Inactive LRR receptor-like serine/threonine-protein kinase BIR2"/>
    <property type="match status" value="1"/>
</dbReference>
<feature type="domain" description="Protein kinase" evidence="14">
    <location>
        <begin position="304"/>
        <end position="585"/>
    </location>
</feature>
<dbReference type="FunFam" id="3.30.200.20:FF:000428">
    <property type="entry name" value="Inactive LRR receptor-like serine/threonine-protein kinase BIR2"/>
    <property type="match status" value="1"/>
</dbReference>
<evidence type="ECO:0000259" key="14">
    <source>
        <dbReference type="PROSITE" id="PS50011"/>
    </source>
</evidence>
<dbReference type="InterPro" id="IPR001245">
    <property type="entry name" value="Ser-Thr/Tyr_kinase_cat_dom"/>
</dbReference>
<evidence type="ECO:0000256" key="1">
    <source>
        <dbReference type="ARBA" id="ARBA00004167"/>
    </source>
</evidence>
<dbReference type="Gene3D" id="1.10.510.10">
    <property type="entry name" value="Transferase(Phosphotransferase) domain 1"/>
    <property type="match status" value="1"/>
</dbReference>
<comment type="caution">
    <text evidence="15">The sequence shown here is derived from an EMBL/GenBank/DDBJ whole genome shotgun (WGS) entry which is preliminary data.</text>
</comment>